<dbReference type="Gene3D" id="1.10.230.10">
    <property type="entry name" value="Cytochrome P450-Terp, domain 2"/>
    <property type="match status" value="1"/>
</dbReference>
<comment type="pathway">
    <text evidence="1">Carbohydrate metabolism; tricarboxylic acid cycle.</text>
</comment>
<comment type="caution">
    <text evidence="5">The sequence shown here is derived from an EMBL/GenBank/DDBJ whole genome shotgun (WGS) entry which is preliminary data.</text>
</comment>
<dbReference type="GO" id="GO:0006099">
    <property type="term" value="P:tricarboxylic acid cycle"/>
    <property type="evidence" value="ECO:0007669"/>
    <property type="project" value="UniProtKB-UniPathway"/>
</dbReference>
<evidence type="ECO:0000313" key="5">
    <source>
        <dbReference type="EMBL" id="OGH78736.1"/>
    </source>
</evidence>
<evidence type="ECO:0000256" key="2">
    <source>
        <dbReference type="ARBA" id="ARBA00010566"/>
    </source>
</evidence>
<dbReference type="SUPFAM" id="SSF48256">
    <property type="entry name" value="Citrate synthase"/>
    <property type="match status" value="1"/>
</dbReference>
<dbReference type="AlphaFoldDB" id="A0A1F6N411"/>
<reference evidence="5 6" key="1">
    <citation type="journal article" date="2016" name="Nat. Commun.">
        <title>Thousands of microbial genomes shed light on interconnected biogeochemical processes in an aquifer system.</title>
        <authorList>
            <person name="Anantharaman K."/>
            <person name="Brown C.T."/>
            <person name="Hug L.A."/>
            <person name="Sharon I."/>
            <person name="Castelle C.J."/>
            <person name="Probst A.J."/>
            <person name="Thomas B.C."/>
            <person name="Singh A."/>
            <person name="Wilkins M.J."/>
            <person name="Karaoz U."/>
            <person name="Brodie E.L."/>
            <person name="Williams K.H."/>
            <person name="Hubbard S.S."/>
            <person name="Banfield J.F."/>
        </authorList>
    </citation>
    <scope>NUCLEOTIDE SEQUENCE [LARGE SCALE GENOMIC DNA]</scope>
</reference>
<evidence type="ECO:0000256" key="4">
    <source>
        <dbReference type="ARBA" id="ARBA00022679"/>
    </source>
</evidence>
<dbReference type="GO" id="GO:0036440">
    <property type="term" value="F:citrate synthase activity"/>
    <property type="evidence" value="ECO:0007669"/>
    <property type="project" value="UniProtKB-EC"/>
</dbReference>
<dbReference type="GO" id="GO:0005829">
    <property type="term" value="C:cytosol"/>
    <property type="evidence" value="ECO:0007669"/>
    <property type="project" value="TreeGrafter"/>
</dbReference>
<keyword evidence="4" id="KW-0808">Transferase</keyword>
<dbReference type="PANTHER" id="PTHR11739">
    <property type="entry name" value="CITRATE SYNTHASE"/>
    <property type="match status" value="1"/>
</dbReference>
<organism evidence="5 6">
    <name type="scientific">Candidatus Magasanikbacteria bacterium RIFCSPLOWO2_01_FULL_40_15</name>
    <dbReference type="NCBI Taxonomy" id="1798686"/>
    <lineage>
        <taxon>Bacteria</taxon>
        <taxon>Candidatus Magasanikiibacteriota</taxon>
    </lineage>
</organism>
<dbReference type="EMBL" id="MFQH01000003">
    <property type="protein sequence ID" value="OGH78736.1"/>
    <property type="molecule type" value="Genomic_DNA"/>
</dbReference>
<sequence>MKFKTAITNIQTDGTEIIRGHNLADLIANKTFVETIFLILKGHLPTSEQTKMMNAIFTAIIDHGPATSSAMNARISASAKNDLHTSVAAGLLGLGGRHGVVVEPAMKFFYDHVDESDIVALLKNMKERKEYASGFGHKIFAVDPRTQALFKIAKETGIYGQYATFAQKIEIGLNSISSKKLPLNVDGAIAAILCDMGFDARIGNGIFVIARVPGLVAHIVEEITNDEGIRRLTPEDIEYIGTTSV</sequence>
<dbReference type="InterPro" id="IPR016142">
    <property type="entry name" value="Citrate_synth-like_lrg_a-sub"/>
</dbReference>
<dbReference type="InterPro" id="IPR036969">
    <property type="entry name" value="Citrate_synthase_sf"/>
</dbReference>
<dbReference type="CDD" id="cd06100">
    <property type="entry name" value="CCL_ACL-C"/>
    <property type="match status" value="1"/>
</dbReference>
<evidence type="ECO:0000256" key="3">
    <source>
        <dbReference type="ARBA" id="ARBA00012972"/>
    </source>
</evidence>
<dbReference type="NCBIfam" id="NF004869">
    <property type="entry name" value="PRK06224.1-6"/>
    <property type="match status" value="1"/>
</dbReference>
<accession>A0A1F6N411</accession>
<comment type="similarity">
    <text evidence="2">Belongs to the citrate synthase family.</text>
</comment>
<dbReference type="GO" id="GO:0005975">
    <property type="term" value="P:carbohydrate metabolic process"/>
    <property type="evidence" value="ECO:0007669"/>
    <property type="project" value="TreeGrafter"/>
</dbReference>
<gene>
    <name evidence="5" type="ORF">A2983_04540</name>
</gene>
<dbReference type="Pfam" id="PF00285">
    <property type="entry name" value="Citrate_synt"/>
    <property type="match status" value="1"/>
</dbReference>
<proteinExistence type="inferred from homology"/>
<dbReference type="EC" id="2.3.3.16" evidence="3"/>
<dbReference type="Gene3D" id="1.10.580.10">
    <property type="entry name" value="Citrate Synthase, domain 1"/>
    <property type="match status" value="2"/>
</dbReference>
<evidence type="ECO:0000313" key="6">
    <source>
        <dbReference type="Proteomes" id="UP000177040"/>
    </source>
</evidence>
<dbReference type="PANTHER" id="PTHR11739:SF4">
    <property type="entry name" value="CITRATE SYNTHASE, PEROXISOMAL"/>
    <property type="match status" value="1"/>
</dbReference>
<protein>
    <recommendedName>
        <fullName evidence="3">citrate synthase (unknown stereospecificity)</fullName>
        <ecNumber evidence="3">2.3.3.16</ecNumber>
    </recommendedName>
</protein>
<dbReference type="InterPro" id="IPR002020">
    <property type="entry name" value="Citrate_synthase"/>
</dbReference>
<dbReference type="Proteomes" id="UP000177040">
    <property type="component" value="Unassembled WGS sequence"/>
</dbReference>
<name>A0A1F6N411_9BACT</name>
<dbReference type="UniPathway" id="UPA00223"/>
<evidence type="ECO:0000256" key="1">
    <source>
        <dbReference type="ARBA" id="ARBA00005163"/>
    </source>
</evidence>
<dbReference type="InterPro" id="IPR016143">
    <property type="entry name" value="Citrate_synth-like_sm_a-sub"/>
</dbReference>